<evidence type="ECO:0000256" key="1">
    <source>
        <dbReference type="SAM" id="MobiDB-lite"/>
    </source>
</evidence>
<name>A0A919N6S0_9ACTN</name>
<organism evidence="2 3">
    <name type="scientific">Actinoplanes siamensis</name>
    <dbReference type="NCBI Taxonomy" id="1223317"/>
    <lineage>
        <taxon>Bacteria</taxon>
        <taxon>Bacillati</taxon>
        <taxon>Actinomycetota</taxon>
        <taxon>Actinomycetes</taxon>
        <taxon>Micromonosporales</taxon>
        <taxon>Micromonosporaceae</taxon>
        <taxon>Actinoplanes</taxon>
    </lineage>
</organism>
<dbReference type="AlphaFoldDB" id="A0A919N6S0"/>
<dbReference type="EMBL" id="BOMW01000027">
    <property type="protein sequence ID" value="GIF05503.1"/>
    <property type="molecule type" value="Genomic_DNA"/>
</dbReference>
<dbReference type="RefSeq" id="WP_203680280.1">
    <property type="nucleotide sequence ID" value="NZ_BOMW01000027.1"/>
</dbReference>
<feature type="compositionally biased region" description="Low complexity" evidence="1">
    <location>
        <begin position="60"/>
        <end position="71"/>
    </location>
</feature>
<keyword evidence="3" id="KW-1185">Reference proteome</keyword>
<reference evidence="2" key="1">
    <citation type="submission" date="2021-01" db="EMBL/GenBank/DDBJ databases">
        <title>Whole genome shotgun sequence of Actinoplanes siamensis NBRC 109076.</title>
        <authorList>
            <person name="Komaki H."/>
            <person name="Tamura T."/>
        </authorList>
    </citation>
    <scope>NUCLEOTIDE SEQUENCE</scope>
    <source>
        <strain evidence="2">NBRC 109076</strain>
    </source>
</reference>
<proteinExistence type="predicted"/>
<accession>A0A919N6S0</accession>
<gene>
    <name evidence="2" type="ORF">Asi03nite_30410</name>
</gene>
<feature type="compositionally biased region" description="Basic and acidic residues" evidence="1">
    <location>
        <begin position="17"/>
        <end position="28"/>
    </location>
</feature>
<comment type="caution">
    <text evidence="2">The sequence shown here is derived from an EMBL/GenBank/DDBJ whole genome shotgun (WGS) entry which is preliminary data.</text>
</comment>
<protein>
    <submittedName>
        <fullName evidence="2">Uncharacterized protein</fullName>
    </submittedName>
</protein>
<dbReference type="Proteomes" id="UP000629619">
    <property type="component" value="Unassembled WGS sequence"/>
</dbReference>
<sequence length="71" mass="8021">MAGNEHDVNRSARSGRFVKESTTKREPRTTTTEHVGKSHGDREVHRSTSTGRFVKKTTTELHPSTTETQRV</sequence>
<feature type="compositionally biased region" description="Basic and acidic residues" evidence="1">
    <location>
        <begin position="34"/>
        <end position="46"/>
    </location>
</feature>
<feature type="region of interest" description="Disordered" evidence="1">
    <location>
        <begin position="1"/>
        <end position="71"/>
    </location>
</feature>
<feature type="compositionally biased region" description="Basic and acidic residues" evidence="1">
    <location>
        <begin position="1"/>
        <end position="10"/>
    </location>
</feature>
<evidence type="ECO:0000313" key="3">
    <source>
        <dbReference type="Proteomes" id="UP000629619"/>
    </source>
</evidence>
<evidence type="ECO:0000313" key="2">
    <source>
        <dbReference type="EMBL" id="GIF05503.1"/>
    </source>
</evidence>